<name>A0A9P9A7J0_9PEZI</name>
<evidence type="ECO:0000313" key="5">
    <source>
        <dbReference type="Proteomes" id="UP000770015"/>
    </source>
</evidence>
<feature type="transmembrane region" description="Helical" evidence="3">
    <location>
        <begin position="20"/>
        <end position="46"/>
    </location>
</feature>
<dbReference type="Proteomes" id="UP000770015">
    <property type="component" value="Unassembled WGS sequence"/>
</dbReference>
<evidence type="ECO:0000256" key="1">
    <source>
        <dbReference type="SAM" id="Coils"/>
    </source>
</evidence>
<feature type="region of interest" description="Disordered" evidence="2">
    <location>
        <begin position="118"/>
        <end position="235"/>
    </location>
</feature>
<feature type="compositionally biased region" description="Low complexity" evidence="2">
    <location>
        <begin position="187"/>
        <end position="199"/>
    </location>
</feature>
<comment type="caution">
    <text evidence="4">The sequence shown here is derived from an EMBL/GenBank/DDBJ whole genome shotgun (WGS) entry which is preliminary data.</text>
</comment>
<keyword evidence="5" id="KW-1185">Reference proteome</keyword>
<reference evidence="4" key="1">
    <citation type="journal article" date="2021" name="Nat. Commun.">
        <title>Genetic determinants of endophytism in the Arabidopsis root mycobiome.</title>
        <authorList>
            <person name="Mesny F."/>
            <person name="Miyauchi S."/>
            <person name="Thiergart T."/>
            <person name="Pickel B."/>
            <person name="Atanasova L."/>
            <person name="Karlsson M."/>
            <person name="Huettel B."/>
            <person name="Barry K.W."/>
            <person name="Haridas S."/>
            <person name="Chen C."/>
            <person name="Bauer D."/>
            <person name="Andreopoulos W."/>
            <person name="Pangilinan J."/>
            <person name="LaButti K."/>
            <person name="Riley R."/>
            <person name="Lipzen A."/>
            <person name="Clum A."/>
            <person name="Drula E."/>
            <person name="Henrissat B."/>
            <person name="Kohler A."/>
            <person name="Grigoriev I.V."/>
            <person name="Martin F.M."/>
            <person name="Hacquard S."/>
        </authorList>
    </citation>
    <scope>NUCLEOTIDE SEQUENCE</scope>
    <source>
        <strain evidence="4">MPI-SDFR-AT-0117</strain>
    </source>
</reference>
<keyword evidence="3" id="KW-0812">Transmembrane</keyword>
<feature type="compositionally biased region" description="Basic and acidic residues" evidence="2">
    <location>
        <begin position="151"/>
        <end position="179"/>
    </location>
</feature>
<gene>
    <name evidence="4" type="ORF">F5X68DRAFT_236133</name>
</gene>
<keyword evidence="1" id="KW-0175">Coiled coil</keyword>
<evidence type="ECO:0000313" key="4">
    <source>
        <dbReference type="EMBL" id="KAH6670961.1"/>
    </source>
</evidence>
<keyword evidence="3" id="KW-0472">Membrane</keyword>
<feature type="coiled-coil region" evidence="1">
    <location>
        <begin position="59"/>
        <end position="86"/>
    </location>
</feature>
<protein>
    <submittedName>
        <fullName evidence="4">Uncharacterized protein</fullName>
    </submittedName>
</protein>
<feature type="compositionally biased region" description="Polar residues" evidence="2">
    <location>
        <begin position="222"/>
        <end position="235"/>
    </location>
</feature>
<organism evidence="4 5">
    <name type="scientific">Plectosphaerella plurivora</name>
    <dbReference type="NCBI Taxonomy" id="936078"/>
    <lineage>
        <taxon>Eukaryota</taxon>
        <taxon>Fungi</taxon>
        <taxon>Dikarya</taxon>
        <taxon>Ascomycota</taxon>
        <taxon>Pezizomycotina</taxon>
        <taxon>Sordariomycetes</taxon>
        <taxon>Hypocreomycetidae</taxon>
        <taxon>Glomerellales</taxon>
        <taxon>Plectosphaerellaceae</taxon>
        <taxon>Plectosphaerella</taxon>
    </lineage>
</organism>
<evidence type="ECO:0000256" key="3">
    <source>
        <dbReference type="SAM" id="Phobius"/>
    </source>
</evidence>
<sequence>MAPVSFPGVILPREDDVDELSPAIVALINMIMILAVFSCILWFLLFHKSIPLHRHQSALADGKRQAELLKAEINKLQREKDSCKCYQWGRRYHRRQVHGPSGNSSTFYVEIPDGNGYVPATNYPRPHDDQVPPTPSQAQFVVGDDESSDDEAGHDHQAPATHGLDKSTHVPDGKEEPRGTRPNRTDSGVGSSPPSSPLGRARTIDGSDVCSSDKAIPGLARASTSASDPGASGTR</sequence>
<accession>A0A9P9A7J0</accession>
<proteinExistence type="predicted"/>
<keyword evidence="3" id="KW-1133">Transmembrane helix</keyword>
<dbReference type="EMBL" id="JAGSXJ010000029">
    <property type="protein sequence ID" value="KAH6670961.1"/>
    <property type="molecule type" value="Genomic_DNA"/>
</dbReference>
<evidence type="ECO:0000256" key="2">
    <source>
        <dbReference type="SAM" id="MobiDB-lite"/>
    </source>
</evidence>
<dbReference type="AlphaFoldDB" id="A0A9P9A7J0"/>